<dbReference type="AlphaFoldDB" id="A0A2K4MRN4"/>
<evidence type="ECO:0000259" key="1">
    <source>
        <dbReference type="PROSITE" id="PS50801"/>
    </source>
</evidence>
<gene>
    <name evidence="2" type="ORF">C2134_05090</name>
</gene>
<name>A0A2K4MRN4_9NEIS</name>
<keyword evidence="3" id="KW-1185">Reference proteome</keyword>
<dbReference type="RefSeq" id="WP_103318073.1">
    <property type="nucleotide sequence ID" value="NZ_PPTF01000018.1"/>
</dbReference>
<dbReference type="Proteomes" id="UP000236416">
    <property type="component" value="Unassembled WGS sequence"/>
</dbReference>
<dbReference type="Gene3D" id="3.30.750.24">
    <property type="entry name" value="STAS domain"/>
    <property type="match status" value="1"/>
</dbReference>
<proteinExistence type="predicted"/>
<accession>A0A2K4MRN4</accession>
<dbReference type="PROSITE" id="PS50801">
    <property type="entry name" value="STAS"/>
    <property type="match status" value="1"/>
</dbReference>
<dbReference type="InterPro" id="IPR058548">
    <property type="entry name" value="MlaB-like_STAS"/>
</dbReference>
<sequence length="95" mass="9273">MLNLTAPGAAGLSGRIDMASSGAVLAPLASLAAQGPLRLDLSGIEAADSAALALLLEAHRVSAAAGHRLTLSGVPAGLSSLASLYNLEPLISSGE</sequence>
<dbReference type="InterPro" id="IPR002645">
    <property type="entry name" value="STAS_dom"/>
</dbReference>
<reference evidence="2 3" key="1">
    <citation type="submission" date="2018-01" db="EMBL/GenBank/DDBJ databases">
        <title>Genomic Sequence of Chromobacterium MWU13-2610 from wild cranberry bogs within the Cape Cod National Seashore.</title>
        <authorList>
            <person name="O'Hara-Hanley K."/>
            <person name="Soby S."/>
            <person name="Harrison A."/>
        </authorList>
    </citation>
    <scope>NUCLEOTIDE SEQUENCE [LARGE SCALE GENOMIC DNA]</scope>
    <source>
        <strain evidence="2 3">MWU13-2610</strain>
    </source>
</reference>
<dbReference type="InterPro" id="IPR036513">
    <property type="entry name" value="STAS_dom_sf"/>
</dbReference>
<comment type="caution">
    <text evidence="2">The sequence shown here is derived from an EMBL/GenBank/DDBJ whole genome shotgun (WGS) entry which is preliminary data.</text>
</comment>
<evidence type="ECO:0000313" key="3">
    <source>
        <dbReference type="Proteomes" id="UP000236416"/>
    </source>
</evidence>
<feature type="domain" description="STAS" evidence="1">
    <location>
        <begin position="12"/>
        <end position="95"/>
    </location>
</feature>
<dbReference type="Pfam" id="PF13466">
    <property type="entry name" value="STAS_2"/>
    <property type="match status" value="1"/>
</dbReference>
<evidence type="ECO:0000313" key="2">
    <source>
        <dbReference type="EMBL" id="POA99746.1"/>
    </source>
</evidence>
<organism evidence="2 3">
    <name type="scientific">Chromobacterium sinusclupearum</name>
    <dbReference type="NCBI Taxonomy" id="2077146"/>
    <lineage>
        <taxon>Bacteria</taxon>
        <taxon>Pseudomonadati</taxon>
        <taxon>Pseudomonadota</taxon>
        <taxon>Betaproteobacteria</taxon>
        <taxon>Neisseriales</taxon>
        <taxon>Chromobacteriaceae</taxon>
        <taxon>Chromobacterium</taxon>
    </lineage>
</organism>
<protein>
    <submittedName>
        <fullName evidence="2">NTP-binding protein</fullName>
    </submittedName>
</protein>
<dbReference type="EMBL" id="PPTF01000018">
    <property type="protein sequence ID" value="POA99746.1"/>
    <property type="molecule type" value="Genomic_DNA"/>
</dbReference>
<dbReference type="SUPFAM" id="SSF52091">
    <property type="entry name" value="SpoIIaa-like"/>
    <property type="match status" value="1"/>
</dbReference>